<dbReference type="Gene3D" id="6.10.140.2220">
    <property type="match status" value="1"/>
</dbReference>
<gene>
    <name evidence="8" type="ORF">HAKA00212_LOCUS16279</name>
</gene>
<feature type="region of interest" description="Disordered" evidence="6">
    <location>
        <begin position="174"/>
        <end position="199"/>
    </location>
</feature>
<evidence type="ECO:0000256" key="6">
    <source>
        <dbReference type="SAM" id="MobiDB-lite"/>
    </source>
</evidence>
<dbReference type="PROSITE" id="PS01360">
    <property type="entry name" value="ZF_MYND_1"/>
    <property type="match status" value="1"/>
</dbReference>
<feature type="domain" description="MYND-type" evidence="7">
    <location>
        <begin position="301"/>
        <end position="337"/>
    </location>
</feature>
<feature type="compositionally biased region" description="Low complexity" evidence="6">
    <location>
        <begin position="175"/>
        <end position="193"/>
    </location>
</feature>
<proteinExistence type="predicted"/>
<keyword evidence="2 4" id="KW-0863">Zinc-finger</keyword>
<evidence type="ECO:0000256" key="1">
    <source>
        <dbReference type="ARBA" id="ARBA00022723"/>
    </source>
</evidence>
<reference evidence="8" key="1">
    <citation type="submission" date="2021-01" db="EMBL/GenBank/DDBJ databases">
        <authorList>
            <person name="Corre E."/>
            <person name="Pelletier E."/>
            <person name="Niang G."/>
            <person name="Scheremetjew M."/>
            <person name="Finn R."/>
            <person name="Kale V."/>
            <person name="Holt S."/>
            <person name="Cochrane G."/>
            <person name="Meng A."/>
            <person name="Brown T."/>
            <person name="Cohen L."/>
        </authorList>
    </citation>
    <scope>NUCLEOTIDE SEQUENCE</scope>
    <source>
        <strain evidence="8">CCMP3107</strain>
    </source>
</reference>
<protein>
    <recommendedName>
        <fullName evidence="7">MYND-type domain-containing protein</fullName>
    </recommendedName>
</protein>
<evidence type="ECO:0000256" key="3">
    <source>
        <dbReference type="ARBA" id="ARBA00022833"/>
    </source>
</evidence>
<feature type="region of interest" description="Disordered" evidence="6">
    <location>
        <begin position="1"/>
        <end position="27"/>
    </location>
</feature>
<dbReference type="InterPro" id="IPR002893">
    <property type="entry name" value="Znf_MYND"/>
</dbReference>
<organism evidence="8">
    <name type="scientific">Heterosigma akashiwo</name>
    <name type="common">Chromophytic alga</name>
    <name type="synonym">Heterosigma carterae</name>
    <dbReference type="NCBI Taxonomy" id="2829"/>
    <lineage>
        <taxon>Eukaryota</taxon>
        <taxon>Sar</taxon>
        <taxon>Stramenopiles</taxon>
        <taxon>Ochrophyta</taxon>
        <taxon>Raphidophyceae</taxon>
        <taxon>Chattonellales</taxon>
        <taxon>Chattonellaceae</taxon>
        <taxon>Heterosigma</taxon>
    </lineage>
</organism>
<evidence type="ECO:0000259" key="7">
    <source>
        <dbReference type="PROSITE" id="PS50865"/>
    </source>
</evidence>
<dbReference type="Pfam" id="PF01753">
    <property type="entry name" value="zf-MYND"/>
    <property type="match status" value="1"/>
</dbReference>
<sequence length="344" mass="37917">MDAEPTGGKEKFKDKCPRDEAGGNSGEEQKADVVCCGHHDQGLANGAAFVYDQPLFDPAARYVKSAEEYSRLMTMVGAMTRWVPEEAWASNGYTLMDCVGIMGDLGAFPCRVQDRESRVVAAMHQLQLQRDQALVQRDQALERIRVLEAQLAAAKGGQPSSYTEAVMMDRKRVEGAGPNQGSQGQQAQSGAAGIHRPRFAARKPRVERKLLRVPFGDRNPYELRQMIEGFTLEGALMTITGCKDAWEVGFQSEEHRRSAWEKLKEANIEAVQLELAIDSGHHKVAAIIKQAGSQQAALTACKVCNTNTTLRCQRCKKAAFCSEACQKNGWRAHKKTCRSVVACK</sequence>
<evidence type="ECO:0000256" key="2">
    <source>
        <dbReference type="ARBA" id="ARBA00022771"/>
    </source>
</evidence>
<evidence type="ECO:0000256" key="5">
    <source>
        <dbReference type="SAM" id="Coils"/>
    </source>
</evidence>
<evidence type="ECO:0000256" key="4">
    <source>
        <dbReference type="PROSITE-ProRule" id="PRU00134"/>
    </source>
</evidence>
<keyword evidence="1" id="KW-0479">Metal-binding</keyword>
<feature type="coiled-coil region" evidence="5">
    <location>
        <begin position="123"/>
        <end position="150"/>
    </location>
</feature>
<accession>A0A6V1SJX1</accession>
<keyword evidence="3" id="KW-0862">Zinc</keyword>
<name>A0A6V1SJX1_HETAK</name>
<feature type="compositionally biased region" description="Basic and acidic residues" evidence="6">
    <location>
        <begin position="7"/>
        <end position="27"/>
    </location>
</feature>
<dbReference type="PROSITE" id="PS50865">
    <property type="entry name" value="ZF_MYND_2"/>
    <property type="match status" value="1"/>
</dbReference>
<dbReference type="AlphaFoldDB" id="A0A6V1SJX1"/>
<dbReference type="GO" id="GO:0008270">
    <property type="term" value="F:zinc ion binding"/>
    <property type="evidence" value="ECO:0007669"/>
    <property type="project" value="UniProtKB-KW"/>
</dbReference>
<evidence type="ECO:0000313" key="8">
    <source>
        <dbReference type="EMBL" id="CAE0637502.1"/>
    </source>
</evidence>
<dbReference type="EMBL" id="HBIU01035339">
    <property type="protein sequence ID" value="CAE0637502.1"/>
    <property type="molecule type" value="Transcribed_RNA"/>
</dbReference>
<dbReference type="SUPFAM" id="SSF144232">
    <property type="entry name" value="HIT/MYND zinc finger-like"/>
    <property type="match status" value="1"/>
</dbReference>
<keyword evidence="5" id="KW-0175">Coiled coil</keyword>